<sequence>MGRIPNPIRLVVYWVGLALVRAGVIERGRARRTTELAWPRIVTGLARMSKNAVDVAMVGVAVGTAGIAGVGFASPYWGIAFALGGGVASGTISLVSQRYGADAEGRIGQAVRSSVTIVLALTIPVAAAFWTFSEAFIGLLSNDPATIALGAEYLRVVALGVPFAGLNLIGSRTLVGADDAWTPMVIRAGGAVMNIGTNAVLIFGLGLGVTGAAIGTVLANIVVTATFTTGLVVGQLPGIGVLPVSVSPRSTYYDGPTVRQLVKISSPMIGKNLVWRLGEFPLMAIVGMFGTTVVAAFVVAQRVRDLMNTPGWGFSLASSSLVGQQLGQGDEQTAEAYGYDVMQFGTAVYVVSSAIVLVFAEPIATVFVGSPTDPSLPVAVSLIYATCVGIVFRGLSRTATGPLRASGDTRWPFYGQVLGYAIAIPLAYVGAVTPLGLLGLGLAIITGMFVPAVVNYYRFSAGKWKEISRSHRPSASPSSD</sequence>
<dbReference type="CDD" id="cd13137">
    <property type="entry name" value="MATE_NorM_like"/>
    <property type="match status" value="1"/>
</dbReference>
<feature type="transmembrane region" description="Helical" evidence="10">
    <location>
        <begin position="6"/>
        <end position="24"/>
    </location>
</feature>
<evidence type="ECO:0000256" key="9">
    <source>
        <dbReference type="ARBA" id="ARBA00031636"/>
    </source>
</evidence>
<evidence type="ECO:0000256" key="10">
    <source>
        <dbReference type="SAM" id="Phobius"/>
    </source>
</evidence>
<dbReference type="OrthoDB" id="214119at2157"/>
<keyword evidence="8 10" id="KW-0472">Membrane</keyword>
<keyword evidence="2" id="KW-0813">Transport</keyword>
<dbReference type="EMBL" id="RRCH01000034">
    <property type="protein sequence ID" value="RRJ28640.1"/>
    <property type="molecule type" value="Genomic_DNA"/>
</dbReference>
<proteinExistence type="predicted"/>
<evidence type="ECO:0000256" key="8">
    <source>
        <dbReference type="ARBA" id="ARBA00023136"/>
    </source>
</evidence>
<evidence type="ECO:0000256" key="2">
    <source>
        <dbReference type="ARBA" id="ARBA00022448"/>
    </source>
</evidence>
<dbReference type="PIRSF" id="PIRSF006603">
    <property type="entry name" value="DinF"/>
    <property type="match status" value="1"/>
</dbReference>
<reference evidence="11 12" key="1">
    <citation type="submission" date="2018-11" db="EMBL/GenBank/DDBJ databases">
        <title>Taxonoimc description of Halomarina strain SPP-AMP-1.</title>
        <authorList>
            <person name="Pal Y."/>
            <person name="Srinivasana K."/>
            <person name="Verma A."/>
            <person name="Kumar P."/>
        </authorList>
    </citation>
    <scope>NUCLEOTIDE SEQUENCE [LARGE SCALE GENOMIC DNA]</scope>
    <source>
        <strain evidence="11 12">SPP-AMP-1</strain>
    </source>
</reference>
<evidence type="ECO:0000256" key="1">
    <source>
        <dbReference type="ARBA" id="ARBA00004651"/>
    </source>
</evidence>
<feature type="transmembrane region" description="Helical" evidence="10">
    <location>
        <begin position="153"/>
        <end position="175"/>
    </location>
</feature>
<gene>
    <name evidence="11" type="ORF">EIK79_15230</name>
</gene>
<dbReference type="GO" id="GO:0005886">
    <property type="term" value="C:plasma membrane"/>
    <property type="evidence" value="ECO:0007669"/>
    <property type="project" value="UniProtKB-SubCell"/>
</dbReference>
<evidence type="ECO:0000256" key="4">
    <source>
        <dbReference type="ARBA" id="ARBA00022475"/>
    </source>
</evidence>
<evidence type="ECO:0000256" key="6">
    <source>
        <dbReference type="ARBA" id="ARBA00022989"/>
    </source>
</evidence>
<dbReference type="NCBIfam" id="TIGR00797">
    <property type="entry name" value="matE"/>
    <property type="match status" value="1"/>
</dbReference>
<dbReference type="InterPro" id="IPR048279">
    <property type="entry name" value="MdtK-like"/>
</dbReference>
<feature type="transmembrane region" description="Helical" evidence="10">
    <location>
        <begin position="195"/>
        <end position="223"/>
    </location>
</feature>
<dbReference type="Proteomes" id="UP000282322">
    <property type="component" value="Unassembled WGS sequence"/>
</dbReference>
<keyword evidence="5 10" id="KW-0812">Transmembrane</keyword>
<dbReference type="RefSeq" id="WP_124956226.1">
    <property type="nucleotide sequence ID" value="NZ_RRCH01000034.1"/>
</dbReference>
<dbReference type="InterPro" id="IPR050222">
    <property type="entry name" value="MATE_MdtK"/>
</dbReference>
<feature type="transmembrane region" description="Helical" evidence="10">
    <location>
        <begin position="52"/>
        <end position="70"/>
    </location>
</feature>
<keyword evidence="7" id="KW-0406">Ion transport</keyword>
<evidence type="ECO:0000256" key="3">
    <source>
        <dbReference type="ARBA" id="ARBA00022449"/>
    </source>
</evidence>
<dbReference type="AlphaFoldDB" id="A0A3P3R7M5"/>
<comment type="caution">
    <text evidence="11">The sequence shown here is derived from an EMBL/GenBank/DDBJ whole genome shotgun (WGS) entry which is preliminary data.</text>
</comment>
<dbReference type="InterPro" id="IPR002528">
    <property type="entry name" value="MATE_fam"/>
</dbReference>
<feature type="transmembrane region" description="Helical" evidence="10">
    <location>
        <begin position="374"/>
        <end position="392"/>
    </location>
</feature>
<evidence type="ECO:0000256" key="5">
    <source>
        <dbReference type="ARBA" id="ARBA00022692"/>
    </source>
</evidence>
<keyword evidence="6 10" id="KW-1133">Transmembrane helix</keyword>
<evidence type="ECO:0000313" key="11">
    <source>
        <dbReference type="EMBL" id="RRJ28640.1"/>
    </source>
</evidence>
<dbReference type="GO" id="GO:0042910">
    <property type="term" value="F:xenobiotic transmembrane transporter activity"/>
    <property type="evidence" value="ECO:0007669"/>
    <property type="project" value="InterPro"/>
</dbReference>
<dbReference type="PANTHER" id="PTHR43298:SF2">
    <property type="entry name" value="FMN_FAD EXPORTER YEEO-RELATED"/>
    <property type="match status" value="1"/>
</dbReference>
<feature type="transmembrane region" description="Helical" evidence="10">
    <location>
        <begin position="115"/>
        <end position="133"/>
    </location>
</feature>
<accession>A0A3P3R7M5</accession>
<protein>
    <recommendedName>
        <fullName evidence="9">Multidrug-efflux transporter</fullName>
    </recommendedName>
</protein>
<feature type="transmembrane region" description="Helical" evidence="10">
    <location>
        <begin position="347"/>
        <end position="368"/>
    </location>
</feature>
<evidence type="ECO:0000313" key="12">
    <source>
        <dbReference type="Proteomes" id="UP000282322"/>
    </source>
</evidence>
<comment type="subcellular location">
    <subcellularLocation>
        <location evidence="1">Cell membrane</location>
        <topology evidence="1">Multi-pass membrane protein</topology>
    </subcellularLocation>
</comment>
<feature type="transmembrane region" description="Helical" evidence="10">
    <location>
        <begin position="437"/>
        <end position="457"/>
    </location>
</feature>
<organism evidence="11 12">
    <name type="scientific">Halocatena pleomorpha</name>
    <dbReference type="NCBI Taxonomy" id="1785090"/>
    <lineage>
        <taxon>Archaea</taxon>
        <taxon>Methanobacteriati</taxon>
        <taxon>Methanobacteriota</taxon>
        <taxon>Stenosarchaea group</taxon>
        <taxon>Halobacteria</taxon>
        <taxon>Halobacteriales</taxon>
        <taxon>Natronomonadaceae</taxon>
        <taxon>Halocatena</taxon>
    </lineage>
</organism>
<keyword evidence="3" id="KW-0050">Antiport</keyword>
<feature type="transmembrane region" description="Helical" evidence="10">
    <location>
        <begin position="280"/>
        <end position="300"/>
    </location>
</feature>
<feature type="transmembrane region" description="Helical" evidence="10">
    <location>
        <begin position="76"/>
        <end position="95"/>
    </location>
</feature>
<keyword evidence="12" id="KW-1185">Reference proteome</keyword>
<feature type="transmembrane region" description="Helical" evidence="10">
    <location>
        <begin position="413"/>
        <end position="431"/>
    </location>
</feature>
<dbReference type="Pfam" id="PF01554">
    <property type="entry name" value="MatE"/>
    <property type="match status" value="2"/>
</dbReference>
<dbReference type="PANTHER" id="PTHR43298">
    <property type="entry name" value="MULTIDRUG RESISTANCE PROTEIN NORM-RELATED"/>
    <property type="match status" value="1"/>
</dbReference>
<dbReference type="GO" id="GO:0006811">
    <property type="term" value="P:monoatomic ion transport"/>
    <property type="evidence" value="ECO:0007669"/>
    <property type="project" value="UniProtKB-KW"/>
</dbReference>
<dbReference type="GO" id="GO:0015297">
    <property type="term" value="F:antiporter activity"/>
    <property type="evidence" value="ECO:0007669"/>
    <property type="project" value="UniProtKB-KW"/>
</dbReference>
<keyword evidence="4" id="KW-1003">Cell membrane</keyword>
<evidence type="ECO:0000256" key="7">
    <source>
        <dbReference type="ARBA" id="ARBA00023065"/>
    </source>
</evidence>
<name>A0A3P3R7M5_9EURY</name>